<keyword evidence="2" id="KW-0732">Signal</keyword>
<evidence type="ECO:0000256" key="1">
    <source>
        <dbReference type="SAM" id="MobiDB-lite"/>
    </source>
</evidence>
<evidence type="ECO:0000256" key="2">
    <source>
        <dbReference type="SAM" id="SignalP"/>
    </source>
</evidence>
<feature type="compositionally biased region" description="Low complexity" evidence="1">
    <location>
        <begin position="74"/>
        <end position="95"/>
    </location>
</feature>
<reference evidence="3" key="1">
    <citation type="submission" date="2022-07" db="EMBL/GenBank/DDBJ databases">
        <title>Phylogenomic reconstructions and comparative analyses of Kickxellomycotina fungi.</title>
        <authorList>
            <person name="Reynolds N.K."/>
            <person name="Stajich J.E."/>
            <person name="Barry K."/>
            <person name="Grigoriev I.V."/>
            <person name="Crous P."/>
            <person name="Smith M.E."/>
        </authorList>
    </citation>
    <scope>NUCLEOTIDE SEQUENCE</scope>
    <source>
        <strain evidence="3">NRRL 1565</strain>
    </source>
</reference>
<feature type="chain" id="PRO_5040733600" description="Extracellular membrane protein CFEM domain-containing protein" evidence="2">
    <location>
        <begin position="20"/>
        <end position="131"/>
    </location>
</feature>
<protein>
    <recommendedName>
        <fullName evidence="5">Extracellular membrane protein CFEM domain-containing protein</fullName>
    </recommendedName>
</protein>
<dbReference type="PROSITE" id="PS51257">
    <property type="entry name" value="PROKAR_LIPOPROTEIN"/>
    <property type="match status" value="1"/>
</dbReference>
<dbReference type="Proteomes" id="UP001140094">
    <property type="component" value="Unassembled WGS sequence"/>
</dbReference>
<feature type="region of interest" description="Disordered" evidence="1">
    <location>
        <begin position="66"/>
        <end position="104"/>
    </location>
</feature>
<dbReference type="EMBL" id="JANBUO010001920">
    <property type="protein sequence ID" value="KAJ2796371.1"/>
    <property type="molecule type" value="Genomic_DNA"/>
</dbReference>
<keyword evidence="4" id="KW-1185">Reference proteome</keyword>
<evidence type="ECO:0000313" key="3">
    <source>
        <dbReference type="EMBL" id="KAJ2796371.1"/>
    </source>
</evidence>
<comment type="caution">
    <text evidence="3">The sequence shown here is derived from an EMBL/GenBank/DDBJ whole genome shotgun (WGS) entry which is preliminary data.</text>
</comment>
<feature type="signal peptide" evidence="2">
    <location>
        <begin position="1"/>
        <end position="19"/>
    </location>
</feature>
<gene>
    <name evidence="3" type="ORF">H4R20_005552</name>
</gene>
<evidence type="ECO:0000313" key="4">
    <source>
        <dbReference type="Proteomes" id="UP001140094"/>
    </source>
</evidence>
<evidence type="ECO:0008006" key="5">
    <source>
        <dbReference type="Google" id="ProtNLM"/>
    </source>
</evidence>
<proteinExistence type="predicted"/>
<sequence length="131" mass="13335">MRLSSSITLTAVFAATASAQSCQAGQKQCDTNTSVLLECMDGEWSSNSCDANMYCMTMGGAMVHCMLEPDAGPTESGSSDNSESSSSDNTTNSDTSSKEEDTSPAPALLARGALAAAATAAFAAIGFSAFF</sequence>
<dbReference type="AlphaFoldDB" id="A0A9W8HPL0"/>
<accession>A0A9W8HPL0</accession>
<dbReference type="OrthoDB" id="5595522at2759"/>
<organism evidence="3 4">
    <name type="scientific">Coemansia guatemalensis</name>
    <dbReference type="NCBI Taxonomy" id="2761395"/>
    <lineage>
        <taxon>Eukaryota</taxon>
        <taxon>Fungi</taxon>
        <taxon>Fungi incertae sedis</taxon>
        <taxon>Zoopagomycota</taxon>
        <taxon>Kickxellomycotina</taxon>
        <taxon>Kickxellomycetes</taxon>
        <taxon>Kickxellales</taxon>
        <taxon>Kickxellaceae</taxon>
        <taxon>Coemansia</taxon>
    </lineage>
</organism>
<name>A0A9W8HPL0_9FUNG</name>